<organism evidence="5 6">
    <name type="scientific">Tanacetum coccineum</name>
    <dbReference type="NCBI Taxonomy" id="301880"/>
    <lineage>
        <taxon>Eukaryota</taxon>
        <taxon>Viridiplantae</taxon>
        <taxon>Streptophyta</taxon>
        <taxon>Embryophyta</taxon>
        <taxon>Tracheophyta</taxon>
        <taxon>Spermatophyta</taxon>
        <taxon>Magnoliopsida</taxon>
        <taxon>eudicotyledons</taxon>
        <taxon>Gunneridae</taxon>
        <taxon>Pentapetalae</taxon>
        <taxon>asterids</taxon>
        <taxon>campanulids</taxon>
        <taxon>Asterales</taxon>
        <taxon>Asteraceae</taxon>
        <taxon>Asteroideae</taxon>
        <taxon>Anthemideae</taxon>
        <taxon>Anthemidinae</taxon>
        <taxon>Tanacetum</taxon>
    </lineage>
</organism>
<dbReference type="PANTHER" id="PTHR42648">
    <property type="entry name" value="TRANSPOSASE, PUTATIVE-RELATED"/>
    <property type="match status" value="1"/>
</dbReference>
<dbReference type="Pfam" id="PF22936">
    <property type="entry name" value="Pol_BBD"/>
    <property type="match status" value="1"/>
</dbReference>
<dbReference type="InterPro" id="IPR036397">
    <property type="entry name" value="RNaseH_sf"/>
</dbReference>
<feature type="compositionally biased region" description="Polar residues" evidence="3">
    <location>
        <begin position="504"/>
        <end position="524"/>
    </location>
</feature>
<evidence type="ECO:0000313" key="5">
    <source>
        <dbReference type="EMBL" id="GJT88709.1"/>
    </source>
</evidence>
<dbReference type="InterPro" id="IPR001584">
    <property type="entry name" value="Integrase_cat-core"/>
</dbReference>
<keyword evidence="1" id="KW-0378">Hydrolase</keyword>
<evidence type="ECO:0000313" key="6">
    <source>
        <dbReference type="Proteomes" id="UP001151760"/>
    </source>
</evidence>
<dbReference type="PANTHER" id="PTHR42648:SF32">
    <property type="entry name" value="RIBONUCLEASE H-LIKE DOMAIN, GAG-PRE-INTEGRASE DOMAIN PROTEIN-RELATED"/>
    <property type="match status" value="1"/>
</dbReference>
<reference evidence="5" key="1">
    <citation type="journal article" date="2022" name="Int. J. Mol. Sci.">
        <title>Draft Genome of Tanacetum Coccineum: Genomic Comparison of Closely Related Tanacetum-Family Plants.</title>
        <authorList>
            <person name="Yamashiro T."/>
            <person name="Shiraishi A."/>
            <person name="Nakayama K."/>
            <person name="Satake H."/>
        </authorList>
    </citation>
    <scope>NUCLEOTIDE SEQUENCE</scope>
</reference>
<proteinExistence type="predicted"/>
<reference evidence="5" key="2">
    <citation type="submission" date="2022-01" db="EMBL/GenBank/DDBJ databases">
        <authorList>
            <person name="Yamashiro T."/>
            <person name="Shiraishi A."/>
            <person name="Satake H."/>
            <person name="Nakayama K."/>
        </authorList>
    </citation>
    <scope>NUCLEOTIDE SEQUENCE</scope>
</reference>
<dbReference type="Pfam" id="PF13976">
    <property type="entry name" value="gag_pre-integrs"/>
    <property type="match status" value="1"/>
</dbReference>
<dbReference type="PROSITE" id="PS50994">
    <property type="entry name" value="INTEGRASE"/>
    <property type="match status" value="1"/>
</dbReference>
<dbReference type="EMBL" id="BQNB010019755">
    <property type="protein sequence ID" value="GJT88709.1"/>
    <property type="molecule type" value="Genomic_DNA"/>
</dbReference>
<dbReference type="InterPro" id="IPR039537">
    <property type="entry name" value="Retrotran_Ty1/copia-like"/>
</dbReference>
<dbReference type="Proteomes" id="UP001151760">
    <property type="component" value="Unassembled WGS sequence"/>
</dbReference>
<name>A0ABQ5HMR1_9ASTR</name>
<feature type="compositionally biased region" description="Basic and acidic residues" evidence="3">
    <location>
        <begin position="1010"/>
        <end position="1031"/>
    </location>
</feature>
<keyword evidence="6" id="KW-1185">Reference proteome</keyword>
<feature type="region of interest" description="Disordered" evidence="3">
    <location>
        <begin position="1153"/>
        <end position="1179"/>
    </location>
</feature>
<evidence type="ECO:0000259" key="4">
    <source>
        <dbReference type="PROSITE" id="PS50994"/>
    </source>
</evidence>
<evidence type="ECO:0000256" key="3">
    <source>
        <dbReference type="SAM" id="MobiDB-lite"/>
    </source>
</evidence>
<feature type="region of interest" description="Disordered" evidence="3">
    <location>
        <begin position="994"/>
        <end position="1035"/>
    </location>
</feature>
<dbReference type="Gene3D" id="3.30.420.10">
    <property type="entry name" value="Ribonuclease H-like superfamily/Ribonuclease H"/>
    <property type="match status" value="1"/>
</dbReference>
<comment type="caution">
    <text evidence="5">The sequence shown here is derived from an EMBL/GenBank/DDBJ whole genome shotgun (WGS) entry which is preliminary data.</text>
</comment>
<feature type="coiled-coil region" evidence="2">
    <location>
        <begin position="358"/>
        <end position="392"/>
    </location>
</feature>
<keyword evidence="1" id="KW-0645">Protease</keyword>
<feature type="domain" description="Integrase catalytic" evidence="4">
    <location>
        <begin position="756"/>
        <end position="921"/>
    </location>
</feature>
<feature type="region of interest" description="Disordered" evidence="3">
    <location>
        <begin position="495"/>
        <end position="524"/>
    </location>
</feature>
<dbReference type="InterPro" id="IPR054722">
    <property type="entry name" value="PolX-like_BBD"/>
</dbReference>
<accession>A0ABQ5HMR1</accession>
<dbReference type="InterPro" id="IPR001878">
    <property type="entry name" value="Znf_CCHC"/>
</dbReference>
<gene>
    <name evidence="5" type="ORF">Tco_1070426</name>
</gene>
<dbReference type="SMART" id="SM00343">
    <property type="entry name" value="ZnF_C2HC"/>
    <property type="match status" value="2"/>
</dbReference>
<dbReference type="InterPro" id="IPR025724">
    <property type="entry name" value="GAG-pre-integrase_dom"/>
</dbReference>
<keyword evidence="2" id="KW-0175">Coiled coil</keyword>
<evidence type="ECO:0000256" key="2">
    <source>
        <dbReference type="SAM" id="Coils"/>
    </source>
</evidence>
<dbReference type="SUPFAM" id="SSF53098">
    <property type="entry name" value="Ribonuclease H-like"/>
    <property type="match status" value="1"/>
</dbReference>
<protein>
    <submittedName>
        <fullName evidence="5">Ribonuclease H-like domain-containing protein</fullName>
    </submittedName>
</protein>
<sequence>MDQDSVHMVAASKVPMLKPENGNAPPITKVVEGVETIIAPTTAEEKAQRRLELKARSTLLMGIPNEHQLKFNSIKDAKSLLQAVEKRFGGNAATKKTQRNLLKQHTSITNGAVNTAHDATTASTQATAVNSTTIDNLSDVVIYAFFASQLKSPQLDNEDLQQIHSDDLEEMDLRWQMAMLTMRVRRFLKNTRRKLSVNGTKTIGFDNSKVDCYNYHKRGHFVRECKAQMNQENMNMENTIRVVPVETTTSNALVSYDGSGYDWSDQAEEGPTNFALMDYSSTSSNSEVSTDSNCSSSCLENVKILKEQNEQLLKDLRTSKLNAIAYKTGLESVEARLLVYKKIESIYEEDIKVLKSKIHLKEVAITELRRKLELAQKQKDEIQLTVENFENSSKSLSKLIDCQINDKCKTGLGYNVVPPPYTGNFMPLKPNLSFSGLEEFVNKPIVSEPTVKKPVVETIEAKANSEDEAELKPKIEKKTVKPSFAKIEFVKSKKQVKSPRKTTIKQGDQNRMNTHNPRGNQRNWNNMMSQRLRSNCEMFNKACYVCGSFDHLQIDCKRVNQKQFQNTKSIWNNANKVNHENFAKKTHPSPKRNMVPKAVLMRSSLVSLTTARPVNTAQPKTIVNSERPMTNVFNKAHSTAKRPKAVLNVVKGNHVNVVKASACWVWKPKTKVIDHGNPQHDLEEKGVIDSGCSRHMTGNMSYFTDFEEINKGYVAFGGNPKGGKITSRVPRKNNMYSGDLKNIVPKVGLTCLFAKATSDESKLWHRRLRHINFKTMNKLVKGNVVRDDYSRFSWVFFLATKDETSGILKYFITRVENLIDQKVKVIRYDNGTEFKNKEMNQFCERNGIKREFIVARTPQQNGVAERKNKTLIEAARTMLDDSELATTFWTKAVNTAWYVQNRVLVTKPHNKTPYKNFLGRKPALSFMKPFGCLVTILNTIDHLGKFDGKADEGFFLGYSINSTKACDDAGKARIETVPGKDYILLPLWTTDPPFSQSSKSSPDAGFKLSGDNEKKVTEEPGKEGGDQSKEGEYDDEDVGAEADMNNLDAFMPVSPIPTTRVNKDHPVEQIIGDLNSTPQTRRMIKNVKEHGRTQKGNSCIEGSKLDRGYAGRADSCGVLYVWILQKYKKRAKNRAKRTRDGKSTQELDVCLQKSTKVNTDDDDASNDEFGMPGWQSQGQSLANGMCKALDGYDQ</sequence>
<dbReference type="InterPro" id="IPR012337">
    <property type="entry name" value="RNaseH-like_sf"/>
</dbReference>
<evidence type="ECO:0000256" key="1">
    <source>
        <dbReference type="ARBA" id="ARBA00022670"/>
    </source>
</evidence>